<evidence type="ECO:0000313" key="4">
    <source>
        <dbReference type="Proteomes" id="UP000316981"/>
    </source>
</evidence>
<dbReference type="Proteomes" id="UP000014559">
    <property type="component" value="Unassembled WGS sequence"/>
</dbReference>
<gene>
    <name evidence="1" type="ORF">F907_01541</name>
    <name evidence="2" type="ORF">FPV60_02210</name>
</gene>
<name>S3T7P2_9GAMM</name>
<dbReference type="EMBL" id="VMTP01000013">
    <property type="protein sequence ID" value="TVT87038.1"/>
    <property type="molecule type" value="Genomic_DNA"/>
</dbReference>
<evidence type="ECO:0000313" key="2">
    <source>
        <dbReference type="EMBL" id="TVT87038.1"/>
    </source>
</evidence>
<dbReference type="HOGENOM" id="CLU_138339_0_0_6"/>
<dbReference type="RefSeq" id="WP_016652249.1">
    <property type="nucleotide sequence ID" value="NZ_BHGD02000036.1"/>
</dbReference>
<dbReference type="AlphaFoldDB" id="S3T7P2"/>
<accession>S3T7P2</accession>
<proteinExistence type="predicted"/>
<dbReference type="PROSITE" id="PS51257">
    <property type="entry name" value="PROKAR_LIPOPROTEIN"/>
    <property type="match status" value="1"/>
</dbReference>
<comment type="caution">
    <text evidence="1">The sequence shown here is derived from an EMBL/GenBank/DDBJ whole genome shotgun (WGS) entry which is preliminary data.</text>
</comment>
<organism evidence="1 3">
    <name type="scientific">Acinetobacter colistiniresistens</name>
    <dbReference type="NCBI Taxonomy" id="280145"/>
    <lineage>
        <taxon>Bacteria</taxon>
        <taxon>Pseudomonadati</taxon>
        <taxon>Pseudomonadota</taxon>
        <taxon>Gammaproteobacteria</taxon>
        <taxon>Moraxellales</taxon>
        <taxon>Moraxellaceae</taxon>
        <taxon>Acinetobacter</taxon>
    </lineage>
</organism>
<sequence length="151" mass="17011">MKENLTVSLCLCIGLLSGCTNSSNVKQDLKSGGIGAAGMLLTDSEVYRKATAKDLDAITLALLFSTLDKMAVLKSYEEESKGAYLLEDTFTVGNANQFCWINNFLIKHRKELPRNLDDVDTYNWVEKKQKVFKKMLDESLGDRRMDNDCRI</sequence>
<reference evidence="1 3" key="1">
    <citation type="submission" date="2013-06" db="EMBL/GenBank/DDBJ databases">
        <title>The Genome Sequence of Acinetobacter sp. NIPH 2036.</title>
        <authorList>
            <consortium name="The Broad Institute Genome Sequencing Platform"/>
            <consortium name="The Broad Institute Genome Sequencing Center for Infectious Disease"/>
            <person name="Cerqueira G."/>
            <person name="Feldgarden M."/>
            <person name="Courvalin P."/>
            <person name="Perichon B."/>
            <person name="Grillot-Courvalin C."/>
            <person name="Clermont D."/>
            <person name="Rocha E."/>
            <person name="Yoon E.-J."/>
            <person name="Nemec A."/>
            <person name="Young S.K."/>
            <person name="Zeng Q."/>
            <person name="Gargeya S."/>
            <person name="Fitzgerald M."/>
            <person name="Abouelleil A."/>
            <person name="Alvarado L."/>
            <person name="Berlin A.M."/>
            <person name="Chapman S.B."/>
            <person name="Dewar J."/>
            <person name="Goldberg J."/>
            <person name="Griggs A."/>
            <person name="Gujja S."/>
            <person name="Hansen M."/>
            <person name="Howarth C."/>
            <person name="Imamovic A."/>
            <person name="Larimer J."/>
            <person name="McCowan C."/>
            <person name="Murphy C."/>
            <person name="Pearson M."/>
            <person name="Priest M."/>
            <person name="Roberts A."/>
            <person name="Saif S."/>
            <person name="Shea T."/>
            <person name="Sykes S."/>
            <person name="Wortman J."/>
            <person name="Nusbaum C."/>
            <person name="Birren B."/>
        </authorList>
    </citation>
    <scope>NUCLEOTIDE SEQUENCE [LARGE SCALE GENOMIC DNA]</scope>
    <source>
        <strain evidence="1 3">NIPH 2036</strain>
    </source>
</reference>
<evidence type="ECO:0000313" key="3">
    <source>
        <dbReference type="Proteomes" id="UP000014559"/>
    </source>
</evidence>
<evidence type="ECO:0000313" key="1">
    <source>
        <dbReference type="EMBL" id="EPG37571.1"/>
    </source>
</evidence>
<dbReference type="EMBL" id="ATGK01000011">
    <property type="protein sequence ID" value="EPG37571.1"/>
    <property type="molecule type" value="Genomic_DNA"/>
</dbReference>
<protein>
    <submittedName>
        <fullName evidence="1">Uncharacterized protein</fullName>
    </submittedName>
</protein>
<dbReference type="Proteomes" id="UP000316981">
    <property type="component" value="Unassembled WGS sequence"/>
</dbReference>
<dbReference type="GeneID" id="45418201"/>
<reference evidence="2 4" key="2">
    <citation type="submission" date="2019-07" db="EMBL/GenBank/DDBJ databases">
        <title>Draft Genome Sequence of the first blaOXA-58-Harboring Acinetobacter colistiniresistens clinical isolate from Brazil.</title>
        <authorList>
            <person name="Favaro L.S."/>
            <person name="Paula-Petroli S.B."/>
            <person name="Moura C.F."/>
            <person name="Tognim M.C.B."/>
            <person name="Venancio E.J."/>
            <person name="Yamada-Ogatta S.F."/>
            <person name="Carrara-Marroni F.E."/>
        </authorList>
    </citation>
    <scope>NUCLEOTIDE SEQUENCE [LARGE SCALE GENOMIC DNA]</scope>
    <source>
        <strain evidence="2 4">DL</strain>
    </source>
</reference>